<keyword evidence="2" id="KW-0479">Metal-binding</keyword>
<comment type="catalytic activity">
    <reaction evidence="11">
        <text>[(1-&gt;4)-beta-D-glucosyl]n+m + reduced acceptor + O2 = 4-dehydro-beta-D-glucosyl-[(1-&gt;4)-beta-D-glucosyl]n-1 + [(1-&gt;4)-beta-D-glucosyl]m + acceptor + H2O.</text>
        <dbReference type="EC" id="1.14.99.56"/>
    </reaction>
</comment>
<proteinExistence type="inferred from homology"/>
<dbReference type="InterPro" id="IPR049892">
    <property type="entry name" value="AA9"/>
</dbReference>
<reference evidence="17" key="1">
    <citation type="journal article" date="2017" name="Nat. Ecol. Evol.">
        <title>Genome expansion and lineage-specific genetic innovations in the forest pathogenic fungi Armillaria.</title>
        <authorList>
            <person name="Sipos G."/>
            <person name="Prasanna A.N."/>
            <person name="Walter M.C."/>
            <person name="O'Connor E."/>
            <person name="Balint B."/>
            <person name="Krizsan K."/>
            <person name="Kiss B."/>
            <person name="Hess J."/>
            <person name="Varga T."/>
            <person name="Slot J."/>
            <person name="Riley R."/>
            <person name="Boka B."/>
            <person name="Rigling D."/>
            <person name="Barry K."/>
            <person name="Lee J."/>
            <person name="Mihaltcheva S."/>
            <person name="LaButti K."/>
            <person name="Lipzen A."/>
            <person name="Waldron R."/>
            <person name="Moloney N.M."/>
            <person name="Sperisen C."/>
            <person name="Kredics L."/>
            <person name="Vagvoelgyi C."/>
            <person name="Patrignani A."/>
            <person name="Fitzpatrick D."/>
            <person name="Nagy I."/>
            <person name="Doyle S."/>
            <person name="Anderson J.B."/>
            <person name="Grigoriev I.V."/>
            <person name="Gueldener U."/>
            <person name="Muensterkoetter M."/>
            <person name="Nagy L.G."/>
        </authorList>
    </citation>
    <scope>NUCLEOTIDE SEQUENCE [LARGE SCALE GENOMIC DNA]</scope>
    <source>
        <strain evidence="17">Ar21-2</strain>
    </source>
</reference>
<dbReference type="InterPro" id="IPR005103">
    <property type="entry name" value="AA9_LPMO"/>
</dbReference>
<dbReference type="CDD" id="cd21175">
    <property type="entry name" value="LPMO_AA9"/>
    <property type="match status" value="1"/>
</dbReference>
<feature type="chain" id="PRO_5013756282" description="lytic cellulose monooxygenase (C4-dehydrogenating)" evidence="14">
    <location>
        <begin position="18"/>
        <end position="337"/>
    </location>
</feature>
<dbReference type="Proteomes" id="UP000217790">
    <property type="component" value="Unassembled WGS sequence"/>
</dbReference>
<keyword evidence="7" id="KW-1015">Disulfide bond</keyword>
<gene>
    <name evidence="16" type="ORF">ARMGADRAFT_346887</name>
</gene>
<feature type="domain" description="Auxiliary Activity family 9 catalytic" evidence="15">
    <location>
        <begin position="18"/>
        <end position="230"/>
    </location>
</feature>
<comment type="cofactor">
    <cofactor evidence="1">
        <name>Cu(2+)</name>
        <dbReference type="ChEBI" id="CHEBI:29036"/>
    </cofactor>
</comment>
<evidence type="ECO:0000256" key="11">
    <source>
        <dbReference type="ARBA" id="ARBA00045077"/>
    </source>
</evidence>
<evidence type="ECO:0000256" key="6">
    <source>
        <dbReference type="ARBA" id="ARBA00023033"/>
    </source>
</evidence>
<organism evidence="16 17">
    <name type="scientific">Armillaria gallica</name>
    <name type="common">Bulbous honey fungus</name>
    <name type="synonym">Armillaria bulbosa</name>
    <dbReference type="NCBI Taxonomy" id="47427"/>
    <lineage>
        <taxon>Eukaryota</taxon>
        <taxon>Fungi</taxon>
        <taxon>Dikarya</taxon>
        <taxon>Basidiomycota</taxon>
        <taxon>Agaricomycotina</taxon>
        <taxon>Agaricomycetes</taxon>
        <taxon>Agaricomycetidae</taxon>
        <taxon>Agaricales</taxon>
        <taxon>Marasmiineae</taxon>
        <taxon>Physalacriaceae</taxon>
        <taxon>Armillaria</taxon>
    </lineage>
</organism>
<evidence type="ECO:0000256" key="5">
    <source>
        <dbReference type="ARBA" id="ARBA00023008"/>
    </source>
</evidence>
<keyword evidence="6" id="KW-0503">Monooxygenase</keyword>
<dbReference type="Pfam" id="PF03443">
    <property type="entry name" value="AA9"/>
    <property type="match status" value="1"/>
</dbReference>
<dbReference type="EC" id="1.14.99.56" evidence="12"/>
<evidence type="ECO:0000256" key="2">
    <source>
        <dbReference type="ARBA" id="ARBA00022723"/>
    </source>
</evidence>
<feature type="compositionally biased region" description="Low complexity" evidence="13">
    <location>
        <begin position="290"/>
        <end position="301"/>
    </location>
</feature>
<evidence type="ECO:0000256" key="8">
    <source>
        <dbReference type="ARBA" id="ARBA00023277"/>
    </source>
</evidence>
<keyword evidence="5" id="KW-0186">Copper</keyword>
<sequence>MKASFFIPFLAASYVAAHGYVQKVTIDGTEYTGPLVGSGNTDGITREISTQDPIKGATNADLTCGPGALAADKVADANPGSSISFLWTGASGSPWPHNVGPMLTYLTNCGDQSCADYNPNGTEWFKIEEAGRTADGTWAQAALLNGVPAQVTLPSNLAAGNYIIRHEIIALQGAQAEGGAEFYASCTQLKVGGSGTGTPPSSDLVQLPGAYSDTDPGILVDVYSNTKASYTFPGPPVVDLGGSDSSPSDSAPASSAAPASASSAASTIASTPSATSTGKYSPSATPPSAIPASTSTSESESQGSCKLTLPTGALTKRETRPRHVSRIMRGLDFSFWH</sequence>
<feature type="compositionally biased region" description="Low complexity" evidence="13">
    <location>
        <begin position="243"/>
        <end position="283"/>
    </location>
</feature>
<dbReference type="GO" id="GO:0004497">
    <property type="term" value="F:monooxygenase activity"/>
    <property type="evidence" value="ECO:0007669"/>
    <property type="project" value="UniProtKB-KW"/>
</dbReference>
<evidence type="ECO:0000256" key="4">
    <source>
        <dbReference type="ARBA" id="ARBA00023002"/>
    </source>
</evidence>
<evidence type="ECO:0000313" key="16">
    <source>
        <dbReference type="EMBL" id="PBK88948.1"/>
    </source>
</evidence>
<evidence type="ECO:0000256" key="9">
    <source>
        <dbReference type="ARBA" id="ARBA00023326"/>
    </source>
</evidence>
<evidence type="ECO:0000259" key="15">
    <source>
        <dbReference type="Pfam" id="PF03443"/>
    </source>
</evidence>
<evidence type="ECO:0000256" key="7">
    <source>
        <dbReference type="ARBA" id="ARBA00023157"/>
    </source>
</evidence>
<protein>
    <recommendedName>
        <fullName evidence="12">lytic cellulose monooxygenase (C4-dehydrogenating)</fullName>
        <ecNumber evidence="12">1.14.99.56</ecNumber>
    </recommendedName>
</protein>
<dbReference type="InParanoid" id="A0A2H3DDK7"/>
<keyword evidence="8" id="KW-0119">Carbohydrate metabolism</keyword>
<evidence type="ECO:0000256" key="10">
    <source>
        <dbReference type="ARBA" id="ARBA00044502"/>
    </source>
</evidence>
<evidence type="ECO:0000256" key="13">
    <source>
        <dbReference type="SAM" id="MobiDB-lite"/>
    </source>
</evidence>
<dbReference type="EMBL" id="KZ293670">
    <property type="protein sequence ID" value="PBK88948.1"/>
    <property type="molecule type" value="Genomic_DNA"/>
</dbReference>
<dbReference type="OrthoDB" id="4849160at2759"/>
<dbReference type="PANTHER" id="PTHR33353">
    <property type="entry name" value="PUTATIVE (AFU_ORTHOLOGUE AFUA_1G12560)-RELATED"/>
    <property type="match status" value="1"/>
</dbReference>
<keyword evidence="14" id="KW-0732">Signal</keyword>
<comment type="similarity">
    <text evidence="10">Belongs to the polysaccharide monooxygenase AA9 family.</text>
</comment>
<dbReference type="PANTHER" id="PTHR33353:SF6">
    <property type="entry name" value="ENDOGLUCANASE IV"/>
    <property type="match status" value="1"/>
</dbReference>
<dbReference type="GO" id="GO:0046872">
    <property type="term" value="F:metal ion binding"/>
    <property type="evidence" value="ECO:0007669"/>
    <property type="project" value="UniProtKB-KW"/>
</dbReference>
<evidence type="ECO:0000256" key="14">
    <source>
        <dbReference type="SAM" id="SignalP"/>
    </source>
</evidence>
<feature type="region of interest" description="Disordered" evidence="13">
    <location>
        <begin position="238"/>
        <end position="321"/>
    </location>
</feature>
<keyword evidence="3" id="KW-0136">Cellulose degradation</keyword>
<evidence type="ECO:0000256" key="1">
    <source>
        <dbReference type="ARBA" id="ARBA00001973"/>
    </source>
</evidence>
<evidence type="ECO:0000313" key="17">
    <source>
        <dbReference type="Proteomes" id="UP000217790"/>
    </source>
</evidence>
<keyword evidence="17" id="KW-1185">Reference proteome</keyword>
<dbReference type="Gene3D" id="2.70.50.70">
    <property type="match status" value="1"/>
</dbReference>
<dbReference type="OMA" id="QKWPHNT"/>
<keyword evidence="4" id="KW-0560">Oxidoreductase</keyword>
<dbReference type="GO" id="GO:0030245">
    <property type="term" value="P:cellulose catabolic process"/>
    <property type="evidence" value="ECO:0007669"/>
    <property type="project" value="UniProtKB-KW"/>
</dbReference>
<evidence type="ECO:0000256" key="3">
    <source>
        <dbReference type="ARBA" id="ARBA00023001"/>
    </source>
</evidence>
<evidence type="ECO:0000256" key="12">
    <source>
        <dbReference type="ARBA" id="ARBA00047174"/>
    </source>
</evidence>
<dbReference type="STRING" id="47427.A0A2H3DDK7"/>
<name>A0A2H3DDK7_ARMGA</name>
<feature type="signal peptide" evidence="14">
    <location>
        <begin position="1"/>
        <end position="17"/>
    </location>
</feature>
<dbReference type="AlphaFoldDB" id="A0A2H3DDK7"/>
<accession>A0A2H3DDK7</accession>
<keyword evidence="9" id="KW-0624">Polysaccharide degradation</keyword>